<keyword evidence="5" id="KW-0460">Magnesium</keyword>
<proteinExistence type="inferred from homology"/>
<dbReference type="InterPro" id="IPR039039">
    <property type="entry name" value="RAI1-like_fam"/>
</dbReference>
<dbReference type="InterPro" id="IPR013961">
    <property type="entry name" value="RAI1"/>
</dbReference>
<comment type="catalytic activity">
    <reaction evidence="4">
        <text>a 5'-end NAD(+)-phospho-ribonucleoside in snoRNA + H2O = a 5'-end phospho-ribonucleoside in snoRNA + NAD(+) + H(+)</text>
        <dbReference type="Rhea" id="RHEA:60892"/>
        <dbReference type="Rhea" id="RHEA-COMP:15699"/>
        <dbReference type="Rhea" id="RHEA-COMP:15700"/>
        <dbReference type="ChEBI" id="CHEBI:15377"/>
        <dbReference type="ChEBI" id="CHEBI:15378"/>
        <dbReference type="ChEBI" id="CHEBI:57540"/>
        <dbReference type="ChEBI" id="CHEBI:138282"/>
        <dbReference type="ChEBI" id="CHEBI:144029"/>
    </reaction>
    <physiologicalReaction direction="left-to-right" evidence="4">
        <dbReference type="Rhea" id="RHEA:60893"/>
    </physiologicalReaction>
</comment>
<dbReference type="GO" id="GO:0110155">
    <property type="term" value="P:NAD-cap decapping"/>
    <property type="evidence" value="ECO:0007669"/>
    <property type="project" value="TreeGrafter"/>
</dbReference>
<dbReference type="AlphaFoldDB" id="A0A8C0JHV9"/>
<evidence type="ECO:0000313" key="9">
    <source>
        <dbReference type="Proteomes" id="UP000694404"/>
    </source>
</evidence>
<dbReference type="GO" id="GO:0004518">
    <property type="term" value="F:nuclease activity"/>
    <property type="evidence" value="ECO:0007669"/>
    <property type="project" value="UniProtKB-KW"/>
</dbReference>
<dbReference type="GO" id="GO:0034353">
    <property type="term" value="F:mRNA 5'-diphosphatase activity"/>
    <property type="evidence" value="ECO:0007669"/>
    <property type="project" value="TreeGrafter"/>
</dbReference>
<evidence type="ECO:0000256" key="1">
    <source>
        <dbReference type="ARBA" id="ARBA00006562"/>
    </source>
</evidence>
<dbReference type="GO" id="GO:0046872">
    <property type="term" value="F:metal ion binding"/>
    <property type="evidence" value="ECO:0007669"/>
    <property type="project" value="UniProtKB-KW"/>
</dbReference>
<dbReference type="GO" id="GO:0005829">
    <property type="term" value="C:cytosol"/>
    <property type="evidence" value="ECO:0007669"/>
    <property type="project" value="TreeGrafter"/>
</dbReference>
<accession>A0A8C0JHV9</accession>
<name>A0A8C0JHV9_CHEAB</name>
<reference evidence="8" key="2">
    <citation type="submission" date="2025-09" db="UniProtKB">
        <authorList>
            <consortium name="Ensembl"/>
        </authorList>
    </citation>
    <scope>IDENTIFICATION</scope>
</reference>
<evidence type="ECO:0000256" key="2">
    <source>
        <dbReference type="ARBA" id="ARBA00024458"/>
    </source>
</evidence>
<organism evidence="8 9">
    <name type="scientific">Chelonoidis abingdonii</name>
    <name type="common">Abingdon island giant tortoise</name>
    <name type="synonym">Testudo abingdonii</name>
    <dbReference type="NCBI Taxonomy" id="106734"/>
    <lineage>
        <taxon>Eukaryota</taxon>
        <taxon>Metazoa</taxon>
        <taxon>Chordata</taxon>
        <taxon>Craniata</taxon>
        <taxon>Vertebrata</taxon>
        <taxon>Euteleostomi</taxon>
        <taxon>Archelosauria</taxon>
        <taxon>Testudinata</taxon>
        <taxon>Testudines</taxon>
        <taxon>Cryptodira</taxon>
        <taxon>Durocryptodira</taxon>
        <taxon>Testudinoidea</taxon>
        <taxon>Testudinidae</taxon>
        <taxon>Chelonoidis</taxon>
    </lineage>
</organism>
<feature type="domain" description="RAI1-like" evidence="7">
    <location>
        <begin position="124"/>
        <end position="264"/>
    </location>
</feature>
<feature type="region of interest" description="Disordered" evidence="6">
    <location>
        <begin position="269"/>
        <end position="346"/>
    </location>
</feature>
<comment type="subcellular location">
    <subcellularLocation>
        <location evidence="5">Nucleus</location>
    </subcellularLocation>
</comment>
<dbReference type="Pfam" id="PF08652">
    <property type="entry name" value="RAI1"/>
    <property type="match status" value="1"/>
</dbReference>
<dbReference type="GO" id="GO:0000166">
    <property type="term" value="F:nucleotide binding"/>
    <property type="evidence" value="ECO:0007669"/>
    <property type="project" value="UniProtKB-KW"/>
</dbReference>
<feature type="region of interest" description="Disordered" evidence="6">
    <location>
        <begin position="1"/>
        <end position="77"/>
    </location>
</feature>
<keyword evidence="5" id="KW-0694">RNA-binding</keyword>
<comment type="similarity">
    <text evidence="1 5">Belongs to the DXO/Dom3Z family.</text>
</comment>
<reference evidence="8" key="1">
    <citation type="submission" date="2025-08" db="UniProtKB">
        <authorList>
            <consortium name="Ensembl"/>
        </authorList>
    </citation>
    <scope>IDENTIFICATION</scope>
</reference>
<feature type="compositionally biased region" description="Basic and acidic residues" evidence="6">
    <location>
        <begin position="1"/>
        <end position="11"/>
    </location>
</feature>
<dbReference type="GeneTree" id="ENSGT00390000006425"/>
<feature type="compositionally biased region" description="Pro residues" evidence="6">
    <location>
        <begin position="269"/>
        <end position="314"/>
    </location>
</feature>
<comment type="cofactor">
    <cofactor evidence="5">
        <name>Mg(2+)</name>
        <dbReference type="ChEBI" id="CHEBI:18420"/>
    </cofactor>
    <text evidence="5">Binds 2 magnesium ions.</text>
</comment>
<gene>
    <name evidence="8" type="primary">DXO</name>
</gene>
<feature type="compositionally biased region" description="Pro residues" evidence="6">
    <location>
        <begin position="322"/>
        <end position="332"/>
    </location>
</feature>
<evidence type="ECO:0000256" key="5">
    <source>
        <dbReference type="RuleBase" id="RU367113"/>
    </source>
</evidence>
<keyword evidence="5" id="KW-0539">Nucleus</keyword>
<dbReference type="GO" id="GO:0003723">
    <property type="term" value="F:RNA binding"/>
    <property type="evidence" value="ECO:0007669"/>
    <property type="project" value="UniProtKB-KW"/>
</dbReference>
<evidence type="ECO:0000259" key="7">
    <source>
        <dbReference type="Pfam" id="PF08652"/>
    </source>
</evidence>
<dbReference type="PANTHER" id="PTHR12395:SF9">
    <property type="entry name" value="DECAPPING AND EXORIBONUCLEASE PROTEIN"/>
    <property type="match status" value="1"/>
</dbReference>
<evidence type="ECO:0000256" key="3">
    <source>
        <dbReference type="ARBA" id="ARBA00024564"/>
    </source>
</evidence>
<keyword evidence="9" id="KW-1185">Reference proteome</keyword>
<dbReference type="Proteomes" id="UP000694404">
    <property type="component" value="Unplaced"/>
</dbReference>
<comment type="catalytic activity">
    <reaction evidence="2">
        <text>a 5'-end FAD-phospho-ribonucleoside in mRNA + H2O = a 5'-end phospho-ribonucleoside in mRNA + FAD + H(+)</text>
        <dbReference type="Rhea" id="RHEA:67492"/>
        <dbReference type="Rhea" id="RHEA-COMP:15692"/>
        <dbReference type="Rhea" id="RHEA-COMP:17275"/>
        <dbReference type="ChEBI" id="CHEBI:15377"/>
        <dbReference type="ChEBI" id="CHEBI:15378"/>
        <dbReference type="ChEBI" id="CHEBI:57692"/>
        <dbReference type="ChEBI" id="CHEBI:138282"/>
        <dbReference type="ChEBI" id="CHEBI:172372"/>
    </reaction>
    <physiologicalReaction direction="left-to-right" evidence="2">
        <dbReference type="Rhea" id="RHEA:67493"/>
    </physiologicalReaction>
</comment>
<dbReference type="EC" id="3.6.1.-" evidence="5"/>
<dbReference type="GO" id="GO:0005634">
    <property type="term" value="C:nucleus"/>
    <property type="evidence" value="ECO:0007669"/>
    <property type="project" value="UniProtKB-SubCell"/>
</dbReference>
<feature type="region of interest" description="Disordered" evidence="6">
    <location>
        <begin position="98"/>
        <end position="133"/>
    </location>
</feature>
<keyword evidence="5" id="KW-0540">Nuclease</keyword>
<comment type="catalytic activity">
    <reaction evidence="3">
        <text>a 5'-end CoA-ribonucleoside in mRNA + H2O = 3'-dephospho-CoA + a 5'-end phospho-ribonucleoside in mRNA + H(+)</text>
        <dbReference type="Rhea" id="RHEA:67496"/>
        <dbReference type="Rhea" id="RHEA-COMP:15692"/>
        <dbReference type="Rhea" id="RHEA-COMP:17276"/>
        <dbReference type="ChEBI" id="CHEBI:15377"/>
        <dbReference type="ChEBI" id="CHEBI:15378"/>
        <dbReference type="ChEBI" id="CHEBI:57328"/>
        <dbReference type="ChEBI" id="CHEBI:138282"/>
        <dbReference type="ChEBI" id="CHEBI:172371"/>
    </reaction>
    <physiologicalReaction direction="left-to-right" evidence="3">
        <dbReference type="Rhea" id="RHEA:67497"/>
    </physiologicalReaction>
</comment>
<keyword evidence="5" id="KW-0479">Metal-binding</keyword>
<evidence type="ECO:0000256" key="4">
    <source>
        <dbReference type="ARBA" id="ARBA00049418"/>
    </source>
</evidence>
<feature type="compositionally biased region" description="Low complexity" evidence="6">
    <location>
        <begin position="124"/>
        <end position="133"/>
    </location>
</feature>
<dbReference type="GO" id="GO:0000956">
    <property type="term" value="P:nuclear-transcribed mRNA catabolic process"/>
    <property type="evidence" value="ECO:0007669"/>
    <property type="project" value="TreeGrafter"/>
</dbReference>
<sequence length="346" mass="37909">MESSIRPDKRSSGATEVPRSRGSVPSASPARPPDPAREEGVLSSLGRQRRTIRDARQLRLLRPTPTRPPQPSFDLRHGYRDPTWLGCWPSRTQASWFPASPSSPLRAGERTQVSCAVPVPPDTPDGSPDPTGVVNTNEAFCTVVRTRLGSHSLLFAGEVDCTDPRGAWPEPPACYVELKTCKELHSPAQRRSFYRHKLIKWWAQSFLPGVSRIVAGFRAPDGSVAALETFETMKIFQLIRGDRGCWKPAVCVNFCEAFLAFLKSPWQPPPPSTPQIPTPPWQPLLNPPIPPSPGSPSPQYPLSPALAAPPPGTPPSHSQPWQPLPPRPPNPRPQARSPHPAPLPPL</sequence>
<protein>
    <recommendedName>
        <fullName evidence="5">Decapping nuclease</fullName>
        <ecNumber evidence="5">3.6.1.-</ecNumber>
    </recommendedName>
</protein>
<keyword evidence="5" id="KW-0547">Nucleotide-binding</keyword>
<dbReference type="PANTHER" id="PTHR12395">
    <property type="entry name" value="DOM-3 RELATED"/>
    <property type="match status" value="1"/>
</dbReference>
<evidence type="ECO:0000313" key="8">
    <source>
        <dbReference type="Ensembl" id="ENSCABP00000031539.1"/>
    </source>
</evidence>
<feature type="compositionally biased region" description="Low complexity" evidence="6">
    <location>
        <begin position="20"/>
        <end position="29"/>
    </location>
</feature>
<keyword evidence="5" id="KW-0378">Hydrolase</keyword>
<evidence type="ECO:0000256" key="6">
    <source>
        <dbReference type="SAM" id="MobiDB-lite"/>
    </source>
</evidence>
<comment type="function">
    <text evidence="5">Decapping enzyme for NAD-capped RNAs: specifically hydrolyzes the nicotinamide adenine dinucleotide (NAD) cap from a subset of RNAs by removing the entire NAD moiety from the 5'-end of an NAD-capped RNA.</text>
</comment>
<dbReference type="Ensembl" id="ENSCABT00000034569.1">
    <property type="protein sequence ID" value="ENSCABP00000031539.1"/>
    <property type="gene ID" value="ENSCABG00000023024.1"/>
</dbReference>